<sequence>ERVFADLKEKHGLRWTTLRGIKKVTMQVMLVFASMNLKKLATRNPEKEKRKLLQLLTFYQQKIKQTLLISVA</sequence>
<dbReference type="Proteomes" id="UP001067708">
    <property type="component" value="Unassembled WGS sequence"/>
</dbReference>
<dbReference type="InterPro" id="IPR025668">
    <property type="entry name" value="Tnp_DDE_dom"/>
</dbReference>
<evidence type="ECO:0000313" key="2">
    <source>
        <dbReference type="EMBL" id="MCZ0830363.1"/>
    </source>
</evidence>
<feature type="domain" description="Transposase DDE" evidence="1">
    <location>
        <begin position="1"/>
        <end position="41"/>
    </location>
</feature>
<dbReference type="EMBL" id="JAPTNG010000004">
    <property type="protein sequence ID" value="MCZ0830363.1"/>
    <property type="molecule type" value="Genomic_DNA"/>
</dbReference>
<comment type="caution">
    <text evidence="2">The sequence shown here is derived from an EMBL/GenBank/DDBJ whole genome shotgun (WGS) entry which is preliminary data.</text>
</comment>
<dbReference type="RefSeq" id="WP_258416888.1">
    <property type="nucleotide sequence ID" value="NZ_JAPTNG010000004.1"/>
</dbReference>
<evidence type="ECO:0000313" key="3">
    <source>
        <dbReference type="Proteomes" id="UP001067708"/>
    </source>
</evidence>
<accession>A0ABT4HU94</accession>
<name>A0ABT4HU94_9BACL</name>
<reference evidence="2" key="1">
    <citation type="submission" date="2022-09" db="EMBL/GenBank/DDBJ databases">
        <title>Genome analysis and characterization of larvicidal activity of Brevibacillus strains.</title>
        <authorList>
            <person name="Patrusheva E.V."/>
            <person name="Izotova A.O."/>
            <person name="Toshchakov S.V."/>
            <person name="Sineoky S.P."/>
        </authorList>
    </citation>
    <scope>NUCLEOTIDE SEQUENCE</scope>
    <source>
        <strain evidence="2">VKPM_B-13244</strain>
    </source>
</reference>
<proteinExistence type="predicted"/>
<gene>
    <name evidence="2" type="ORF">O0535_06060</name>
</gene>
<feature type="non-terminal residue" evidence="2">
    <location>
        <position position="1"/>
    </location>
</feature>
<organism evidence="2 3">
    <name type="scientific">Brevibacillus halotolerans</name>
    <dbReference type="NCBI Taxonomy" id="1507437"/>
    <lineage>
        <taxon>Bacteria</taxon>
        <taxon>Bacillati</taxon>
        <taxon>Bacillota</taxon>
        <taxon>Bacilli</taxon>
        <taxon>Bacillales</taxon>
        <taxon>Paenibacillaceae</taxon>
        <taxon>Brevibacillus</taxon>
    </lineage>
</organism>
<keyword evidence="3" id="KW-1185">Reference proteome</keyword>
<protein>
    <submittedName>
        <fullName evidence="2">Transposase</fullName>
    </submittedName>
</protein>
<evidence type="ECO:0000259" key="1">
    <source>
        <dbReference type="Pfam" id="PF13751"/>
    </source>
</evidence>
<dbReference type="Pfam" id="PF13751">
    <property type="entry name" value="DDE_Tnp_1_6"/>
    <property type="match status" value="1"/>
</dbReference>